<gene>
    <name evidence="1" type="ORF">A33Q_0895</name>
</gene>
<keyword evidence="2" id="KW-1185">Reference proteome</keyword>
<accession>S2DIU8</accession>
<dbReference type="EMBL" id="ALWO02000021">
    <property type="protein sequence ID" value="EOZ98912.1"/>
    <property type="molecule type" value="Genomic_DNA"/>
</dbReference>
<reference evidence="1 2" key="1">
    <citation type="journal article" date="2013" name="Genome Announc.">
        <title>Draft Genome Sequence of Indibacter alkaliphilus Strain LW1T, Isolated from Lonar Lake, a Haloalkaline Lake in the Buldana District of Maharashtra, India.</title>
        <authorList>
            <person name="Singh A."/>
            <person name="Kumar Jangir P."/>
            <person name="Sharma R."/>
            <person name="Singh A."/>
            <person name="Kumar Pinnaka A."/>
            <person name="Shivaji S."/>
        </authorList>
    </citation>
    <scope>NUCLEOTIDE SEQUENCE [LARGE SCALE GENOMIC DNA]</scope>
    <source>
        <strain evidence="2">CCUG 57479 / KCTC 22604 / LW1</strain>
    </source>
</reference>
<name>S2DIU8_INDAL</name>
<organism evidence="1 2">
    <name type="scientific">Indibacter alkaliphilus (strain CCUG 57479 / KCTC 22604 / LW1)</name>
    <dbReference type="NCBI Taxonomy" id="1189612"/>
    <lineage>
        <taxon>Bacteria</taxon>
        <taxon>Pseudomonadati</taxon>
        <taxon>Bacteroidota</taxon>
        <taxon>Cytophagia</taxon>
        <taxon>Cytophagales</taxon>
        <taxon>Cyclobacteriaceae</taxon>
    </lineage>
</organism>
<protein>
    <submittedName>
        <fullName evidence="1">Uncharacterized protein</fullName>
    </submittedName>
</protein>
<evidence type="ECO:0000313" key="1">
    <source>
        <dbReference type="EMBL" id="EOZ98912.1"/>
    </source>
</evidence>
<evidence type="ECO:0000313" key="2">
    <source>
        <dbReference type="Proteomes" id="UP000006073"/>
    </source>
</evidence>
<comment type="caution">
    <text evidence="1">The sequence shown here is derived from an EMBL/GenBank/DDBJ whole genome shotgun (WGS) entry which is preliminary data.</text>
</comment>
<dbReference type="Proteomes" id="UP000006073">
    <property type="component" value="Unassembled WGS sequence"/>
</dbReference>
<dbReference type="AlphaFoldDB" id="S2DIU8"/>
<proteinExistence type="predicted"/>
<sequence length="55" mass="5997">MFGGQWYDATGATEGVEYECNLVEEEVCTRSAPNQGAPIVENGEFMPLSLTPIED</sequence>